<keyword evidence="3" id="KW-1185">Reference proteome</keyword>
<comment type="caution">
    <text evidence="2">The sequence shown here is derived from an EMBL/GenBank/DDBJ whole genome shotgun (WGS) entry which is preliminary data.</text>
</comment>
<reference evidence="2 3" key="1">
    <citation type="journal article" date="2013" name="Genome Announc.">
        <title>Draft Genome Sequence of Sphingobium quisquiliarum Strain P25T, a Novel Hexachlorocyclohexane (HCH)-Degrading Bacterium Isolated from an HCH Dumpsite.</title>
        <authorList>
            <person name="Kumar Singh A."/>
            <person name="Sangwan N."/>
            <person name="Sharma A."/>
            <person name="Gupta V."/>
            <person name="Khurana J.P."/>
            <person name="Lal R."/>
        </authorList>
    </citation>
    <scope>NUCLEOTIDE SEQUENCE [LARGE SCALE GENOMIC DNA]</scope>
    <source>
        <strain evidence="2 3">P25</strain>
    </source>
</reference>
<dbReference type="PANTHER" id="PTHR38590:SF1">
    <property type="entry name" value="BLL0828 PROTEIN"/>
    <property type="match status" value="1"/>
</dbReference>
<dbReference type="SUPFAM" id="SSF52980">
    <property type="entry name" value="Restriction endonuclease-like"/>
    <property type="match status" value="1"/>
</dbReference>
<dbReference type="Gene3D" id="3.40.960.10">
    <property type="entry name" value="VSR Endonuclease"/>
    <property type="match status" value="1"/>
</dbReference>
<feature type="domain" description="DUF559" evidence="1">
    <location>
        <begin position="2"/>
        <end position="70"/>
    </location>
</feature>
<gene>
    <name evidence="2" type="ORF">L288_12015</name>
</gene>
<name>T0I8I6_9SPHN</name>
<organism evidence="2 3">
    <name type="scientific">Sphingobium quisquiliarum P25</name>
    <dbReference type="NCBI Taxonomy" id="1329909"/>
    <lineage>
        <taxon>Bacteria</taxon>
        <taxon>Pseudomonadati</taxon>
        <taxon>Pseudomonadota</taxon>
        <taxon>Alphaproteobacteria</taxon>
        <taxon>Sphingomonadales</taxon>
        <taxon>Sphingomonadaceae</taxon>
        <taxon>Sphingobium</taxon>
    </lineage>
</organism>
<accession>T0I8I6</accession>
<dbReference type="EMBL" id="ATHO01000104">
    <property type="protein sequence ID" value="EQB05924.1"/>
    <property type="molecule type" value="Genomic_DNA"/>
</dbReference>
<dbReference type="InterPro" id="IPR011335">
    <property type="entry name" value="Restrct_endonuc-II-like"/>
</dbReference>
<proteinExistence type="predicted"/>
<dbReference type="InterPro" id="IPR047216">
    <property type="entry name" value="Endonuclease_DUF559_bact"/>
</dbReference>
<dbReference type="PANTHER" id="PTHR38590">
    <property type="entry name" value="BLL0828 PROTEIN"/>
    <property type="match status" value="1"/>
</dbReference>
<dbReference type="AlphaFoldDB" id="T0I8I6"/>
<dbReference type="Proteomes" id="UP000015525">
    <property type="component" value="Unassembled WGS sequence"/>
</dbReference>
<evidence type="ECO:0000313" key="2">
    <source>
        <dbReference type="EMBL" id="EQB05924.1"/>
    </source>
</evidence>
<dbReference type="Pfam" id="PF04480">
    <property type="entry name" value="DUF559"/>
    <property type="match status" value="1"/>
</dbReference>
<evidence type="ECO:0000313" key="3">
    <source>
        <dbReference type="Proteomes" id="UP000015525"/>
    </source>
</evidence>
<dbReference type="PATRIC" id="fig|1329909.3.peg.2327"/>
<evidence type="ECO:0000259" key="1">
    <source>
        <dbReference type="Pfam" id="PF04480"/>
    </source>
</evidence>
<sequence length="80" mass="8793">MPVGPYFAGFLCREFRLIAELDGISHDNSADHDARRDACCRDQGYSILRFTNADVLTNIEGMLSHITATLALLPTPGPSR</sequence>
<dbReference type="InterPro" id="IPR007569">
    <property type="entry name" value="DUF559"/>
</dbReference>
<protein>
    <recommendedName>
        <fullName evidence="1">DUF559 domain-containing protein</fullName>
    </recommendedName>
</protein>